<name>A0ACB8Q5A9_9AGAM</name>
<dbReference type="EMBL" id="MU274327">
    <property type="protein sequence ID" value="KAI0026635.1"/>
    <property type="molecule type" value="Genomic_DNA"/>
</dbReference>
<dbReference type="Proteomes" id="UP000814128">
    <property type="component" value="Unassembled WGS sequence"/>
</dbReference>
<organism evidence="1 2">
    <name type="scientific">Vararia minispora EC-137</name>
    <dbReference type="NCBI Taxonomy" id="1314806"/>
    <lineage>
        <taxon>Eukaryota</taxon>
        <taxon>Fungi</taxon>
        <taxon>Dikarya</taxon>
        <taxon>Basidiomycota</taxon>
        <taxon>Agaricomycotina</taxon>
        <taxon>Agaricomycetes</taxon>
        <taxon>Russulales</taxon>
        <taxon>Lachnocladiaceae</taxon>
        <taxon>Vararia</taxon>
    </lineage>
</organism>
<evidence type="ECO:0000313" key="2">
    <source>
        <dbReference type="Proteomes" id="UP000814128"/>
    </source>
</evidence>
<sequence>MADTRGPGFALSMHWVAGHEGAVWNEITDTRAKQAAKGYSSHRALLPNVLRATAPKDVLPASKSAVLQHQEGRLRKQWSEEWKSSPRYPKLRALIPALPYKGFLDL</sequence>
<accession>A0ACB8Q5A9</accession>
<comment type="caution">
    <text evidence="1">The sequence shown here is derived from an EMBL/GenBank/DDBJ whole genome shotgun (WGS) entry which is preliminary data.</text>
</comment>
<gene>
    <name evidence="1" type="ORF">K488DRAFT_65613</name>
</gene>
<reference evidence="1" key="2">
    <citation type="journal article" date="2022" name="New Phytol.">
        <title>Evolutionary transition to the ectomycorrhizal habit in the genomes of a hyperdiverse lineage of mushroom-forming fungi.</title>
        <authorList>
            <person name="Looney B."/>
            <person name="Miyauchi S."/>
            <person name="Morin E."/>
            <person name="Drula E."/>
            <person name="Courty P.E."/>
            <person name="Kohler A."/>
            <person name="Kuo A."/>
            <person name="LaButti K."/>
            <person name="Pangilinan J."/>
            <person name="Lipzen A."/>
            <person name="Riley R."/>
            <person name="Andreopoulos W."/>
            <person name="He G."/>
            <person name="Johnson J."/>
            <person name="Nolan M."/>
            <person name="Tritt A."/>
            <person name="Barry K.W."/>
            <person name="Grigoriev I.V."/>
            <person name="Nagy L.G."/>
            <person name="Hibbett D."/>
            <person name="Henrissat B."/>
            <person name="Matheny P.B."/>
            <person name="Labbe J."/>
            <person name="Martin F.M."/>
        </authorList>
    </citation>
    <scope>NUCLEOTIDE SEQUENCE</scope>
    <source>
        <strain evidence="1">EC-137</strain>
    </source>
</reference>
<reference evidence="1" key="1">
    <citation type="submission" date="2021-02" db="EMBL/GenBank/DDBJ databases">
        <authorList>
            <consortium name="DOE Joint Genome Institute"/>
            <person name="Ahrendt S."/>
            <person name="Looney B.P."/>
            <person name="Miyauchi S."/>
            <person name="Morin E."/>
            <person name="Drula E."/>
            <person name="Courty P.E."/>
            <person name="Chicoki N."/>
            <person name="Fauchery L."/>
            <person name="Kohler A."/>
            <person name="Kuo A."/>
            <person name="Labutti K."/>
            <person name="Pangilinan J."/>
            <person name="Lipzen A."/>
            <person name="Riley R."/>
            <person name="Andreopoulos W."/>
            <person name="He G."/>
            <person name="Johnson J."/>
            <person name="Barry K.W."/>
            <person name="Grigoriev I.V."/>
            <person name="Nagy L."/>
            <person name="Hibbett D."/>
            <person name="Henrissat B."/>
            <person name="Matheny P.B."/>
            <person name="Labbe J."/>
            <person name="Martin F."/>
        </authorList>
    </citation>
    <scope>NUCLEOTIDE SEQUENCE</scope>
    <source>
        <strain evidence="1">EC-137</strain>
    </source>
</reference>
<proteinExistence type="predicted"/>
<feature type="non-terminal residue" evidence="1">
    <location>
        <position position="106"/>
    </location>
</feature>
<protein>
    <submittedName>
        <fullName evidence="1">Uncharacterized protein</fullName>
    </submittedName>
</protein>
<evidence type="ECO:0000313" key="1">
    <source>
        <dbReference type="EMBL" id="KAI0026635.1"/>
    </source>
</evidence>
<keyword evidence="2" id="KW-1185">Reference proteome</keyword>